<feature type="domain" description="Roadblock/LAMTOR2" evidence="1">
    <location>
        <begin position="9"/>
        <end position="58"/>
    </location>
</feature>
<keyword evidence="3" id="KW-1185">Reference proteome</keyword>
<dbReference type="PANTHER" id="PTHR36222">
    <property type="entry name" value="SERINE PROTEASE INHIBITOR RV3364C"/>
    <property type="match status" value="1"/>
</dbReference>
<dbReference type="RefSeq" id="WP_045700703.1">
    <property type="nucleotide sequence ID" value="NZ_JZKH01000061.1"/>
</dbReference>
<dbReference type="AlphaFoldDB" id="A0A0F2T8Z7"/>
<dbReference type="OrthoDB" id="9920583at2"/>
<dbReference type="Pfam" id="PF03259">
    <property type="entry name" value="Robl_LC7"/>
    <property type="match status" value="1"/>
</dbReference>
<dbReference type="InterPro" id="IPR004942">
    <property type="entry name" value="Roadblock/LAMTOR2_dom"/>
</dbReference>
<evidence type="ECO:0000313" key="2">
    <source>
        <dbReference type="EMBL" id="KJS59694.1"/>
    </source>
</evidence>
<gene>
    <name evidence="2" type="ORF">VM95_25590</name>
</gene>
<comment type="caution">
    <text evidence="2">The sequence shown here is derived from an EMBL/GenBank/DDBJ whole genome shotgun (WGS) entry which is preliminary data.</text>
</comment>
<dbReference type="EMBL" id="JZKH01000061">
    <property type="protein sequence ID" value="KJS59694.1"/>
    <property type="molecule type" value="Genomic_DNA"/>
</dbReference>
<dbReference type="PANTHER" id="PTHR36222:SF1">
    <property type="entry name" value="SERINE PROTEASE INHIBITOR RV3364C"/>
    <property type="match status" value="1"/>
</dbReference>
<name>A0A0F2T8Z7_STRR3</name>
<dbReference type="Proteomes" id="UP000033699">
    <property type="component" value="Unassembled WGS sequence"/>
</dbReference>
<dbReference type="Gene3D" id="3.30.450.30">
    <property type="entry name" value="Dynein light chain 2a, cytoplasmic"/>
    <property type="match status" value="1"/>
</dbReference>
<reference evidence="2 3" key="1">
    <citation type="submission" date="2015-02" db="EMBL/GenBank/DDBJ databases">
        <authorList>
            <person name="Ju K.-S."/>
            <person name="Doroghazi J.R."/>
            <person name="Metcalf W."/>
        </authorList>
    </citation>
    <scope>NUCLEOTIDE SEQUENCE [LARGE SCALE GENOMIC DNA]</scope>
    <source>
        <strain evidence="2 3">ATCC 31215</strain>
    </source>
</reference>
<protein>
    <recommendedName>
        <fullName evidence="1">Roadblock/LAMTOR2 domain-containing protein</fullName>
    </recommendedName>
</protein>
<evidence type="ECO:0000313" key="3">
    <source>
        <dbReference type="Proteomes" id="UP000033699"/>
    </source>
</evidence>
<dbReference type="SUPFAM" id="SSF103196">
    <property type="entry name" value="Roadblock/LC7 domain"/>
    <property type="match status" value="1"/>
</dbReference>
<evidence type="ECO:0000259" key="1">
    <source>
        <dbReference type="Pfam" id="PF03259"/>
    </source>
</evidence>
<proteinExistence type="predicted"/>
<organism evidence="2 3">
    <name type="scientific">Streptomyces rubellomurinus (strain ATCC 31215)</name>
    <dbReference type="NCBI Taxonomy" id="359131"/>
    <lineage>
        <taxon>Bacteria</taxon>
        <taxon>Bacillati</taxon>
        <taxon>Actinomycetota</taxon>
        <taxon>Actinomycetes</taxon>
        <taxon>Kitasatosporales</taxon>
        <taxon>Streptomycetaceae</taxon>
        <taxon>Streptomyces</taxon>
    </lineage>
</organism>
<dbReference type="InterPro" id="IPR053141">
    <property type="entry name" value="Mycobact_SerProt_Inhib_Rv3364c"/>
</dbReference>
<sequence length="129" mass="13421">MSSPHPQFLKELVTDTTGAVAAIHVSSEGLVVGTSPGLDRDDADKWAAVMAALSAVSTNGVDIVGSVTSIRYPWGHSIIEDRLGRNLTLVGAPDKSMLAVVGTEATDLGELLDRMIRLAEQGLLALVAA</sequence>
<accession>A0A0F2T8Z7</accession>
<dbReference type="PATRIC" id="fig|359131.3.peg.6302"/>